<reference evidence="1" key="1">
    <citation type="submission" date="2018-05" db="EMBL/GenBank/DDBJ databases">
        <title>Draft genome of Mucuna pruriens seed.</title>
        <authorList>
            <person name="Nnadi N.E."/>
            <person name="Vos R."/>
            <person name="Hasami M.H."/>
            <person name="Devisetty U.K."/>
            <person name="Aguiy J.C."/>
        </authorList>
    </citation>
    <scope>NUCLEOTIDE SEQUENCE [LARGE SCALE GENOMIC DNA]</scope>
    <source>
        <strain evidence="1">JCA_2017</strain>
    </source>
</reference>
<protein>
    <submittedName>
        <fullName evidence="1">Uncharacterized protein</fullName>
    </submittedName>
</protein>
<evidence type="ECO:0000313" key="1">
    <source>
        <dbReference type="EMBL" id="RDY07438.1"/>
    </source>
</evidence>
<feature type="non-terminal residue" evidence="1">
    <location>
        <position position="1"/>
    </location>
</feature>
<keyword evidence="2" id="KW-1185">Reference proteome</keyword>
<dbReference type="EMBL" id="QJKJ01001468">
    <property type="protein sequence ID" value="RDY07438.1"/>
    <property type="molecule type" value="Genomic_DNA"/>
</dbReference>
<gene>
    <name evidence="1" type="ORF">CR513_08464</name>
</gene>
<name>A0A371HXC0_MUCPR</name>
<dbReference type="STRING" id="157652.A0A371HXC0"/>
<dbReference type="AlphaFoldDB" id="A0A371HXC0"/>
<dbReference type="Proteomes" id="UP000257109">
    <property type="component" value="Unassembled WGS sequence"/>
</dbReference>
<comment type="caution">
    <text evidence="1">The sequence shown here is derived from an EMBL/GenBank/DDBJ whole genome shotgun (WGS) entry which is preliminary data.</text>
</comment>
<accession>A0A371HXC0</accession>
<proteinExistence type="predicted"/>
<sequence length="68" mass="8007">MYGIKSFQLRIPLSLLISLSEISDLILLSVLTYEQQSKELANIEQDKRIQEYRTLAELENIRASRNYF</sequence>
<organism evidence="1 2">
    <name type="scientific">Mucuna pruriens</name>
    <name type="common">Velvet bean</name>
    <name type="synonym">Dolichos pruriens</name>
    <dbReference type="NCBI Taxonomy" id="157652"/>
    <lineage>
        <taxon>Eukaryota</taxon>
        <taxon>Viridiplantae</taxon>
        <taxon>Streptophyta</taxon>
        <taxon>Embryophyta</taxon>
        <taxon>Tracheophyta</taxon>
        <taxon>Spermatophyta</taxon>
        <taxon>Magnoliopsida</taxon>
        <taxon>eudicotyledons</taxon>
        <taxon>Gunneridae</taxon>
        <taxon>Pentapetalae</taxon>
        <taxon>rosids</taxon>
        <taxon>fabids</taxon>
        <taxon>Fabales</taxon>
        <taxon>Fabaceae</taxon>
        <taxon>Papilionoideae</taxon>
        <taxon>50 kb inversion clade</taxon>
        <taxon>NPAAA clade</taxon>
        <taxon>indigoferoid/millettioid clade</taxon>
        <taxon>Phaseoleae</taxon>
        <taxon>Mucuna</taxon>
    </lineage>
</organism>
<evidence type="ECO:0000313" key="2">
    <source>
        <dbReference type="Proteomes" id="UP000257109"/>
    </source>
</evidence>